<accession>A0AAW9HP14</accession>
<dbReference type="GeneID" id="92813372"/>
<evidence type="ECO:0000256" key="1">
    <source>
        <dbReference type="SAM" id="Phobius"/>
    </source>
</evidence>
<gene>
    <name evidence="2" type="ORF">R6G74_07660</name>
    <name evidence="3" type="ORF">R6P33_06790</name>
</gene>
<dbReference type="Proteomes" id="UP001288320">
    <property type="component" value="Unassembled WGS sequence"/>
</dbReference>
<evidence type="ECO:0000313" key="4">
    <source>
        <dbReference type="Proteomes" id="UP001284901"/>
    </source>
</evidence>
<feature type="transmembrane region" description="Helical" evidence="1">
    <location>
        <begin position="41"/>
        <end position="62"/>
    </location>
</feature>
<evidence type="ECO:0000313" key="2">
    <source>
        <dbReference type="EMBL" id="MDY5141177.1"/>
    </source>
</evidence>
<dbReference type="EMBL" id="JAWNFY010000017">
    <property type="protein sequence ID" value="MDY5146719.1"/>
    <property type="molecule type" value="Genomic_DNA"/>
</dbReference>
<sequence>MDLLITTTPQLAGLTVSPALTASLAGELLAAPAADPTAVSIIRWVGIAAVAVGVAVIIWRWWANRD</sequence>
<name>A0AAW9HP14_9ACTO</name>
<keyword evidence="1" id="KW-0472">Membrane</keyword>
<keyword evidence="1" id="KW-0812">Transmembrane</keyword>
<keyword evidence="1" id="KW-1133">Transmembrane helix</keyword>
<reference evidence="2 4" key="1">
    <citation type="submission" date="2023-10" db="EMBL/GenBank/DDBJ databases">
        <title>Whole Genome based description of the genera Actinobaculum and Actinotignum reveals a complex phylogenetic relationship within the species included in the genus Actinotignum.</title>
        <authorList>
            <person name="Jensen C.S."/>
            <person name="Dargis R."/>
            <person name="Kemp M."/>
            <person name="Christensen J.J."/>
        </authorList>
    </citation>
    <scope>NUCLEOTIDE SEQUENCE</scope>
    <source>
        <strain evidence="3 4">SLA_B089</strain>
        <strain evidence="2">SLA_B245</strain>
    </source>
</reference>
<dbReference type="EMBL" id="JAWNFV010000017">
    <property type="protein sequence ID" value="MDY5141177.1"/>
    <property type="molecule type" value="Genomic_DNA"/>
</dbReference>
<evidence type="ECO:0000313" key="3">
    <source>
        <dbReference type="EMBL" id="MDY5146719.1"/>
    </source>
</evidence>
<evidence type="ECO:0000313" key="5">
    <source>
        <dbReference type="Proteomes" id="UP001288320"/>
    </source>
</evidence>
<dbReference type="Proteomes" id="UP001284901">
    <property type="component" value="Unassembled WGS sequence"/>
</dbReference>
<organism evidence="2 5">
    <name type="scientific">Actinotignum timonense</name>
    <dbReference type="NCBI Taxonomy" id="1870995"/>
    <lineage>
        <taxon>Bacteria</taxon>
        <taxon>Bacillati</taxon>
        <taxon>Actinomycetota</taxon>
        <taxon>Actinomycetes</taxon>
        <taxon>Actinomycetales</taxon>
        <taxon>Actinomycetaceae</taxon>
        <taxon>Actinotignum</taxon>
    </lineage>
</organism>
<dbReference type="RefSeq" id="WP_087070066.1">
    <property type="nucleotide sequence ID" value="NZ_CAUPFC010000034.1"/>
</dbReference>
<protein>
    <submittedName>
        <fullName evidence="2">Uncharacterized protein</fullName>
    </submittedName>
</protein>
<keyword evidence="4" id="KW-1185">Reference proteome</keyword>
<dbReference type="AlphaFoldDB" id="A0AAW9HP14"/>
<comment type="caution">
    <text evidence="2">The sequence shown here is derived from an EMBL/GenBank/DDBJ whole genome shotgun (WGS) entry which is preliminary data.</text>
</comment>
<proteinExistence type="predicted"/>